<dbReference type="OrthoDB" id="2140079at2759"/>
<keyword evidence="3" id="KW-1185">Reference proteome</keyword>
<dbReference type="PANTHER" id="PTHR15949:SF3">
    <property type="entry name" value="TESTIS-EXPRESSED PROTEIN 264"/>
    <property type="match status" value="1"/>
</dbReference>
<dbReference type="EMBL" id="JAHLQT010016841">
    <property type="protein sequence ID" value="KAG7169407.1"/>
    <property type="molecule type" value="Genomic_DNA"/>
</dbReference>
<dbReference type="PANTHER" id="PTHR15949">
    <property type="entry name" value="TESTIS-EXPRESSED PROTEIN 264"/>
    <property type="match status" value="1"/>
</dbReference>
<evidence type="ECO:0000313" key="3">
    <source>
        <dbReference type="Proteomes" id="UP000747542"/>
    </source>
</evidence>
<proteinExistence type="predicted"/>
<feature type="compositionally biased region" description="Low complexity" evidence="1">
    <location>
        <begin position="293"/>
        <end position="309"/>
    </location>
</feature>
<feature type="compositionally biased region" description="Basic and acidic residues" evidence="1">
    <location>
        <begin position="345"/>
        <end position="360"/>
    </location>
</feature>
<dbReference type="GO" id="GO:0005789">
    <property type="term" value="C:endoplasmic reticulum membrane"/>
    <property type="evidence" value="ECO:0007669"/>
    <property type="project" value="TreeGrafter"/>
</dbReference>
<dbReference type="GO" id="GO:0005657">
    <property type="term" value="C:replication fork"/>
    <property type="evidence" value="ECO:0007669"/>
    <property type="project" value="TreeGrafter"/>
</dbReference>
<organism evidence="2 3">
    <name type="scientific">Homarus americanus</name>
    <name type="common">American lobster</name>
    <dbReference type="NCBI Taxonomy" id="6706"/>
    <lineage>
        <taxon>Eukaryota</taxon>
        <taxon>Metazoa</taxon>
        <taxon>Ecdysozoa</taxon>
        <taxon>Arthropoda</taxon>
        <taxon>Crustacea</taxon>
        <taxon>Multicrustacea</taxon>
        <taxon>Malacostraca</taxon>
        <taxon>Eumalacostraca</taxon>
        <taxon>Eucarida</taxon>
        <taxon>Decapoda</taxon>
        <taxon>Pleocyemata</taxon>
        <taxon>Astacidea</taxon>
        <taxon>Nephropoidea</taxon>
        <taxon>Nephropidae</taxon>
        <taxon>Homarus</taxon>
    </lineage>
</organism>
<evidence type="ECO:0000256" key="1">
    <source>
        <dbReference type="SAM" id="MobiDB-lite"/>
    </source>
</evidence>
<evidence type="ECO:0000313" key="2">
    <source>
        <dbReference type="EMBL" id="KAG7169407.1"/>
    </source>
</evidence>
<sequence length="360" mass="39611">METEVALLWGFLLLMLLAVATVVGLLVHSGLFIPVDVKTCKPDLGEVYIAYKFARGPYKESGTLFTQVHTLLPDYRTIGVYYDDPKMKQSHKLRYIVGVVLSENGSPVVPEHRNLLEEHGYQFTTFPAIDHAVQASFPYNSTISIIVAIMKVYPALREYVETRSLCAHPFLEVYDSKKTEILFVGPLARQDDFYVPEVQQEEDDDHRDDYEDDDRTENSSRSWDESASFIRGGELNDSECSESVGDDSCSYPPPPCEAPTESSTPPSLPIPSQPDEVVETPAALPPPPPPPADTADPTEATADVADTAESASLGGEESDANTGSSFEEIDEKEAAAIPDMSAPAESRETNLKKDEDEGER</sequence>
<name>A0A8J5K4Z7_HOMAM</name>
<dbReference type="AlphaFoldDB" id="A0A8J5K4Z7"/>
<feature type="compositionally biased region" description="Acidic residues" evidence="1">
    <location>
        <begin position="199"/>
        <end position="215"/>
    </location>
</feature>
<gene>
    <name evidence="2" type="primary">Tex264-L</name>
    <name evidence="2" type="ORF">Hamer_G023443</name>
</gene>
<feature type="compositionally biased region" description="Pro residues" evidence="1">
    <location>
        <begin position="283"/>
        <end position="292"/>
    </location>
</feature>
<dbReference type="GO" id="GO:0005634">
    <property type="term" value="C:nucleus"/>
    <property type="evidence" value="ECO:0007669"/>
    <property type="project" value="TreeGrafter"/>
</dbReference>
<dbReference type="GO" id="GO:0000421">
    <property type="term" value="C:autophagosome membrane"/>
    <property type="evidence" value="ECO:0007669"/>
    <property type="project" value="TreeGrafter"/>
</dbReference>
<comment type="caution">
    <text evidence="2">The sequence shown here is derived from an EMBL/GenBank/DDBJ whole genome shotgun (WGS) entry which is preliminary data.</text>
</comment>
<dbReference type="GO" id="GO:0061709">
    <property type="term" value="P:reticulophagy"/>
    <property type="evidence" value="ECO:0007669"/>
    <property type="project" value="TreeGrafter"/>
</dbReference>
<dbReference type="GO" id="GO:0106300">
    <property type="term" value="P:protein-DNA covalent cross-linking repair"/>
    <property type="evidence" value="ECO:0007669"/>
    <property type="project" value="TreeGrafter"/>
</dbReference>
<feature type="region of interest" description="Disordered" evidence="1">
    <location>
        <begin position="193"/>
        <end position="360"/>
    </location>
</feature>
<protein>
    <submittedName>
        <fullName evidence="2">Testis-expressed protein 264-like</fullName>
    </submittedName>
</protein>
<dbReference type="Proteomes" id="UP000747542">
    <property type="component" value="Unassembled WGS sequence"/>
</dbReference>
<reference evidence="2" key="1">
    <citation type="journal article" date="2021" name="Sci. Adv.">
        <title>The American lobster genome reveals insights on longevity, neural, and immune adaptations.</title>
        <authorList>
            <person name="Polinski J.M."/>
            <person name="Zimin A.V."/>
            <person name="Clark K.F."/>
            <person name="Kohn A.B."/>
            <person name="Sadowski N."/>
            <person name="Timp W."/>
            <person name="Ptitsyn A."/>
            <person name="Khanna P."/>
            <person name="Romanova D.Y."/>
            <person name="Williams P."/>
            <person name="Greenwood S.J."/>
            <person name="Moroz L.L."/>
            <person name="Walt D.R."/>
            <person name="Bodnar A.G."/>
        </authorList>
    </citation>
    <scope>NUCLEOTIDE SEQUENCE</scope>
    <source>
        <strain evidence="2">GMGI-L3</strain>
    </source>
</reference>
<accession>A0A8J5K4Z7</accession>